<dbReference type="EMBL" id="JABBCQ020000011">
    <property type="protein sequence ID" value="MBI1625622.1"/>
    <property type="molecule type" value="Genomic_DNA"/>
</dbReference>
<evidence type="ECO:0000256" key="4">
    <source>
        <dbReference type="SAM" id="MobiDB-lite"/>
    </source>
</evidence>
<dbReference type="Gene3D" id="1.25.40.10">
    <property type="entry name" value="Tetratricopeptide repeat domain"/>
    <property type="match status" value="1"/>
</dbReference>
<evidence type="ECO:0000256" key="5">
    <source>
        <dbReference type="SAM" id="SignalP"/>
    </source>
</evidence>
<keyword evidence="7" id="KW-1185">Reference proteome</keyword>
<feature type="signal peptide" evidence="5">
    <location>
        <begin position="1"/>
        <end position="27"/>
    </location>
</feature>
<feature type="repeat" description="TPR" evidence="3">
    <location>
        <begin position="94"/>
        <end position="127"/>
    </location>
</feature>
<accession>A0A843B960</accession>
<dbReference type="RefSeq" id="WP_198460755.1">
    <property type="nucleotide sequence ID" value="NZ_JABBCQ020000011.1"/>
</dbReference>
<dbReference type="InterPro" id="IPR011990">
    <property type="entry name" value="TPR-like_helical_dom_sf"/>
</dbReference>
<dbReference type="InterPro" id="IPR013105">
    <property type="entry name" value="TPR_2"/>
</dbReference>
<dbReference type="InterPro" id="IPR019734">
    <property type="entry name" value="TPR_rpt"/>
</dbReference>
<evidence type="ECO:0000256" key="1">
    <source>
        <dbReference type="ARBA" id="ARBA00022737"/>
    </source>
</evidence>
<feature type="region of interest" description="Disordered" evidence="4">
    <location>
        <begin position="174"/>
        <end position="194"/>
    </location>
</feature>
<name>A0A843B960_9BURK</name>
<dbReference type="AlphaFoldDB" id="A0A843B960"/>
<evidence type="ECO:0000313" key="7">
    <source>
        <dbReference type="Proteomes" id="UP000530032"/>
    </source>
</evidence>
<reference evidence="6" key="1">
    <citation type="submission" date="2020-12" db="EMBL/GenBank/DDBJ databases">
        <title>Comamonas sp. nov., isolated from stream water.</title>
        <authorList>
            <person name="Park K.-H."/>
        </authorList>
    </citation>
    <scope>NUCLEOTIDE SEQUENCE</scope>
    <source>
        <strain evidence="6">EJ-4</strain>
    </source>
</reference>
<organism evidence="6 7">
    <name type="scientific">Comamonas suwonensis</name>
    <dbReference type="NCBI Taxonomy" id="2606214"/>
    <lineage>
        <taxon>Bacteria</taxon>
        <taxon>Pseudomonadati</taxon>
        <taxon>Pseudomonadota</taxon>
        <taxon>Betaproteobacteria</taxon>
        <taxon>Burkholderiales</taxon>
        <taxon>Comamonadaceae</taxon>
        <taxon>Comamonas</taxon>
    </lineage>
</organism>
<evidence type="ECO:0000256" key="2">
    <source>
        <dbReference type="ARBA" id="ARBA00022803"/>
    </source>
</evidence>
<keyword evidence="2 3" id="KW-0802">TPR repeat</keyword>
<comment type="caution">
    <text evidence="6">The sequence shown here is derived from an EMBL/GenBank/DDBJ whole genome shotgun (WGS) entry which is preliminary data.</text>
</comment>
<dbReference type="SUPFAM" id="SSF48452">
    <property type="entry name" value="TPR-like"/>
    <property type="match status" value="1"/>
</dbReference>
<evidence type="ECO:0000313" key="6">
    <source>
        <dbReference type="EMBL" id="MBI1625622.1"/>
    </source>
</evidence>
<sequence length="194" mass="20965">MPVRNLFSTAARMAVVAVMLTAGSAYADDYSDVAQLLKSGKTQQALQKADTYLAKNARDPQMRFLRGIALTNDGKTEDAITAFRLLTEDYPELPEPYNNLAVIYARQGDLDRARSALEAAVRNNPNYAVAHENLGDIYARLAYQSYAQSLAKGGRPAALNPKLKQLKDMLQPAASVAAPATGPAAVQPTQPAQR</sequence>
<dbReference type="PROSITE" id="PS50005">
    <property type="entry name" value="TPR"/>
    <property type="match status" value="1"/>
</dbReference>
<evidence type="ECO:0000256" key="3">
    <source>
        <dbReference type="PROSITE-ProRule" id="PRU00339"/>
    </source>
</evidence>
<protein>
    <submittedName>
        <fullName evidence="6">Tetratricopeptide repeat protein</fullName>
    </submittedName>
</protein>
<dbReference type="Proteomes" id="UP000530032">
    <property type="component" value="Unassembled WGS sequence"/>
</dbReference>
<keyword evidence="1" id="KW-0677">Repeat</keyword>
<feature type="chain" id="PRO_5032471477" evidence="5">
    <location>
        <begin position="28"/>
        <end position="194"/>
    </location>
</feature>
<dbReference type="Pfam" id="PF13432">
    <property type="entry name" value="TPR_16"/>
    <property type="match status" value="1"/>
</dbReference>
<gene>
    <name evidence="6" type="ORF">HF327_014045</name>
</gene>
<keyword evidence="5" id="KW-0732">Signal</keyword>
<dbReference type="SMART" id="SM00028">
    <property type="entry name" value="TPR"/>
    <property type="match status" value="2"/>
</dbReference>
<dbReference type="Pfam" id="PF07719">
    <property type="entry name" value="TPR_2"/>
    <property type="match status" value="1"/>
</dbReference>
<proteinExistence type="predicted"/>